<proteinExistence type="predicted"/>
<reference evidence="3" key="1">
    <citation type="submission" date="2016-06" db="EMBL/GenBank/DDBJ databases">
        <authorList>
            <person name="Sutton G."/>
            <person name="Brinkac L."/>
            <person name="Sanka R."/>
            <person name="Adams M."/>
            <person name="Lau E."/>
            <person name="Sam S."/>
            <person name="Sreng N."/>
            <person name="Him V."/>
            <person name="Kerleguer A."/>
            <person name="Cheng S."/>
        </authorList>
    </citation>
    <scope>NUCLEOTIDE SEQUENCE [LARGE SCALE GENOMIC DNA]</scope>
    <source>
        <strain evidence="3">E1876</strain>
    </source>
</reference>
<organism evidence="2 3">
    <name type="scientific">Mycolicibacter sinensis (strain JDM601)</name>
    <name type="common">Mycobacterium sinense</name>
    <dbReference type="NCBI Taxonomy" id="875328"/>
    <lineage>
        <taxon>Bacteria</taxon>
        <taxon>Bacillati</taxon>
        <taxon>Actinomycetota</taxon>
        <taxon>Actinomycetes</taxon>
        <taxon>Mycobacteriales</taxon>
        <taxon>Mycobacteriaceae</taxon>
        <taxon>Mycolicibacter</taxon>
    </lineage>
</organism>
<dbReference type="Gene3D" id="2.30.30.940">
    <property type="match status" value="1"/>
</dbReference>
<protein>
    <recommendedName>
        <fullName evidence="1">TrwC relaxase domain-containing protein</fullName>
    </recommendedName>
</protein>
<dbReference type="InterPro" id="IPR014862">
    <property type="entry name" value="TrwC"/>
</dbReference>
<accession>A0A1A2Y034</accession>
<dbReference type="Pfam" id="PF13604">
    <property type="entry name" value="AAA_30"/>
    <property type="match status" value="1"/>
</dbReference>
<evidence type="ECO:0000259" key="1">
    <source>
        <dbReference type="Pfam" id="PF08751"/>
    </source>
</evidence>
<dbReference type="SUPFAM" id="SSF55464">
    <property type="entry name" value="Origin of replication-binding domain, RBD-like"/>
    <property type="match status" value="1"/>
</dbReference>
<dbReference type="Proteomes" id="UP000093943">
    <property type="component" value="Unassembled WGS sequence"/>
</dbReference>
<feature type="domain" description="TrwC relaxase" evidence="1">
    <location>
        <begin position="14"/>
        <end position="316"/>
    </location>
</feature>
<dbReference type="EMBL" id="LZKG01000059">
    <property type="protein sequence ID" value="OBI31365.1"/>
    <property type="molecule type" value="Genomic_DNA"/>
</dbReference>
<dbReference type="Pfam" id="PF08751">
    <property type="entry name" value="TrwC"/>
    <property type="match status" value="1"/>
</dbReference>
<dbReference type="Gene3D" id="3.40.50.300">
    <property type="entry name" value="P-loop containing nucleotide triphosphate hydrolases"/>
    <property type="match status" value="2"/>
</dbReference>
<comment type="caution">
    <text evidence="2">The sequence shown here is derived from an EMBL/GenBank/DDBJ whole genome shotgun (WGS) entry which is preliminary data.</text>
</comment>
<name>A0A1A2Y034_MYCSD</name>
<dbReference type="NCBIfam" id="NF041492">
    <property type="entry name" value="MobF"/>
    <property type="match status" value="1"/>
</dbReference>
<dbReference type="InterPro" id="IPR027417">
    <property type="entry name" value="P-loop_NTPase"/>
</dbReference>
<evidence type="ECO:0000313" key="3">
    <source>
        <dbReference type="Proteomes" id="UP000093943"/>
    </source>
</evidence>
<sequence length="1182" mass="129157">MLTCNPLKRWGIDYYNRTAREAGQAAKDAERGGGLGEYYAENETRVPTWMVVGDAHAAANLVGLTDEQRAGGHADLDTVTRWLEEGIAPNGAHGRRFAADDNRGFDVTVCAPKSVSLLRAYGDDVTQKAVQDAHTIAVKEALEYLADHAGYTRVHNNVTGKKDLQKLPGLVAVAYQHETSRAGDPHLHTHVIVSNKQARADGKLGAIDSDQLWHESKAAGVIYQATLRRELSRSIGAEWQPVDAHTGMADLAGIDPATLKAHSTRSTQLREWAANKLELVDGKPTAAQLAKAQKATRPRKPEGLSWAELQAQWRADPRGFHVDYDAVDRARRERQKTPAVLMAEDIQAAAEAIDKAAFTRADLVQIIGAQLPVELDGDTRSPRQQVEAAVDQVGVRISEPRQAHHREGNERYTLDVILSQEKHLFGLADARIDRDVDMTVSDRDTAGLSPDQARAVTAIAESPRLVQPLTAPAGAGKTHSLKALRAAAHRAGRSVVVLAPHGRAVDVAISECAGDRGYTVDAALAALKTGRLTLDSSTLVVVDEAGLAGDPQLLRLLRTTTKSGAKTVLVGDPHQLAPVRKRGGMFDQLSTELPWAQRLSEVWRMRDRAERTASLALRNGGAAPLRKAVEWYRRHDRLRCGDQVTMAADALAAYRADVAAGKDALLTADSWELCDALNTQLHNEHATAGAKTVIGARDHQIGSGDIVVSRRNDTNVVVVYRDEQGRLSEDRPAPQVRNGQRWHVHSAHVDERGRQSLLARRLDDDAVAVFHGAYLREHVHLGYAVTLQSAQGVTADTSYPILSERTDRNTLYVGMTRGRETNKAFIYDKIAGEQDHEHGESVPGIREARRGDSHQAATLMRAITGRDTRPRSAHQTAADTDRTQLDSRLQADLVAQARTTSRRRREHRAWLTERADTQRAAEQTTQLRTELAMLRTAGNMRVERGFNPGDHLTGLPQPASDTLTTAARSGHTVTPIRTGIDDEQTYAAMRALHTAAADKAHRVVWTAASKAWRAQARAADVADEYPTIKNLYDQLGQLADGHQAGQPRPDHHNTLIVIDHAEAIHPANLVTLSQRAAAINTRLVLLDRGDKGPSGPLLDLLQNDLPWAGNLTTEPAPHRQPAALEHAAAGDTANEARAQRAALLRDHHRDAEHTDALWNRIAQGRNRSRDKGRSAGDYGVEL</sequence>
<gene>
    <name evidence="2" type="ORF">A5710_18115</name>
</gene>
<evidence type="ECO:0000313" key="2">
    <source>
        <dbReference type="EMBL" id="OBI31365.1"/>
    </source>
</evidence>
<dbReference type="SUPFAM" id="SSF52540">
    <property type="entry name" value="P-loop containing nucleoside triphosphate hydrolases"/>
    <property type="match status" value="2"/>
</dbReference>
<dbReference type="AlphaFoldDB" id="A0A1A2Y034"/>